<proteinExistence type="predicted"/>
<accession>A0A849BL28</accession>
<dbReference type="AlphaFoldDB" id="A0A849BL28"/>
<evidence type="ECO:0000313" key="8">
    <source>
        <dbReference type="EMBL" id="NNH23989.1"/>
    </source>
</evidence>
<dbReference type="RefSeq" id="WP_171203769.1">
    <property type="nucleotide sequence ID" value="NZ_BAAANP010000002.1"/>
</dbReference>
<feature type="domain" description="Phage shock protein PspC N-terminal" evidence="7">
    <location>
        <begin position="2"/>
        <end position="57"/>
    </location>
</feature>
<dbReference type="Proteomes" id="UP000555552">
    <property type="component" value="Unassembled WGS sequence"/>
</dbReference>
<keyword evidence="9" id="KW-1185">Reference proteome</keyword>
<evidence type="ECO:0000256" key="5">
    <source>
        <dbReference type="ARBA" id="ARBA00023136"/>
    </source>
</evidence>
<evidence type="ECO:0000256" key="1">
    <source>
        <dbReference type="ARBA" id="ARBA00004162"/>
    </source>
</evidence>
<name>A0A849BL28_9ACTN</name>
<dbReference type="InterPro" id="IPR052027">
    <property type="entry name" value="PspC"/>
</dbReference>
<protein>
    <submittedName>
        <fullName evidence="8">PspC domain-containing protein</fullName>
    </submittedName>
</protein>
<evidence type="ECO:0000256" key="6">
    <source>
        <dbReference type="SAM" id="Phobius"/>
    </source>
</evidence>
<reference evidence="8 9" key="1">
    <citation type="submission" date="2020-05" db="EMBL/GenBank/DDBJ databases">
        <title>MicrobeNet Type strains.</title>
        <authorList>
            <person name="Nicholson A.C."/>
        </authorList>
    </citation>
    <scope>NUCLEOTIDE SEQUENCE [LARGE SCALE GENOMIC DNA]</scope>
    <source>
        <strain evidence="8 9">JCM 14547</strain>
    </source>
</reference>
<dbReference type="GO" id="GO:0005886">
    <property type="term" value="C:plasma membrane"/>
    <property type="evidence" value="ECO:0007669"/>
    <property type="project" value="UniProtKB-SubCell"/>
</dbReference>
<keyword evidence="2" id="KW-1003">Cell membrane</keyword>
<feature type="transmembrane region" description="Helical" evidence="6">
    <location>
        <begin position="31"/>
        <end position="54"/>
    </location>
</feature>
<sequence>MLVRPRSGRVVAGVCAGLADRFGLSRALVRLLFVLSFLLPGTQLVIYVVLWVLVPSEGTDRAARRRGL</sequence>
<evidence type="ECO:0000256" key="3">
    <source>
        <dbReference type="ARBA" id="ARBA00022692"/>
    </source>
</evidence>
<evidence type="ECO:0000256" key="2">
    <source>
        <dbReference type="ARBA" id="ARBA00022475"/>
    </source>
</evidence>
<evidence type="ECO:0000313" key="9">
    <source>
        <dbReference type="Proteomes" id="UP000555552"/>
    </source>
</evidence>
<dbReference type="PANTHER" id="PTHR33885:SF3">
    <property type="entry name" value="PHAGE SHOCK PROTEIN C"/>
    <property type="match status" value="1"/>
</dbReference>
<organism evidence="8 9">
    <name type="scientific">Pseudokineococcus marinus</name>
    <dbReference type="NCBI Taxonomy" id="351215"/>
    <lineage>
        <taxon>Bacteria</taxon>
        <taxon>Bacillati</taxon>
        <taxon>Actinomycetota</taxon>
        <taxon>Actinomycetes</taxon>
        <taxon>Kineosporiales</taxon>
        <taxon>Kineosporiaceae</taxon>
        <taxon>Pseudokineococcus</taxon>
    </lineage>
</organism>
<keyword evidence="5 6" id="KW-0472">Membrane</keyword>
<dbReference type="InterPro" id="IPR007168">
    <property type="entry name" value="Phageshock_PspC_N"/>
</dbReference>
<dbReference type="Pfam" id="PF04024">
    <property type="entry name" value="PspC"/>
    <property type="match status" value="1"/>
</dbReference>
<gene>
    <name evidence="8" type="ORF">HLB09_12995</name>
</gene>
<dbReference type="EMBL" id="JABEMA010000235">
    <property type="protein sequence ID" value="NNH23989.1"/>
    <property type="molecule type" value="Genomic_DNA"/>
</dbReference>
<comment type="subcellular location">
    <subcellularLocation>
        <location evidence="1">Cell membrane</location>
        <topology evidence="1">Single-pass membrane protein</topology>
    </subcellularLocation>
</comment>
<evidence type="ECO:0000259" key="7">
    <source>
        <dbReference type="Pfam" id="PF04024"/>
    </source>
</evidence>
<comment type="caution">
    <text evidence="8">The sequence shown here is derived from an EMBL/GenBank/DDBJ whole genome shotgun (WGS) entry which is preliminary data.</text>
</comment>
<keyword evidence="3 6" id="KW-0812">Transmembrane</keyword>
<evidence type="ECO:0000256" key="4">
    <source>
        <dbReference type="ARBA" id="ARBA00022989"/>
    </source>
</evidence>
<dbReference type="PANTHER" id="PTHR33885">
    <property type="entry name" value="PHAGE SHOCK PROTEIN C"/>
    <property type="match status" value="1"/>
</dbReference>
<keyword evidence="4 6" id="KW-1133">Transmembrane helix</keyword>